<dbReference type="STRING" id="1552.A7L45_08455"/>
<feature type="transmembrane region" description="Helical" evidence="1">
    <location>
        <begin position="416"/>
        <end position="437"/>
    </location>
</feature>
<keyword evidence="1" id="KW-1133">Transmembrane helix</keyword>
<dbReference type="Proteomes" id="UP000182569">
    <property type="component" value="Chromosome"/>
</dbReference>
<dbReference type="KEGG" id="ceu:A7L45_08455"/>
<name>A0A1J0GFL9_9CLOT</name>
<dbReference type="EMBL" id="CP015756">
    <property type="protein sequence ID" value="APC40099.1"/>
    <property type="molecule type" value="Genomic_DNA"/>
</dbReference>
<reference evidence="3" key="1">
    <citation type="journal article" date="2016" name="Front. Microbiol.">
        <title>Complete Genome Sequence of Clostridium estertheticum DSM 8809, a Microbe Identified in Spoiled Vacuum Packed Beef.</title>
        <authorList>
            <person name="Yu Z."/>
            <person name="Gunn L."/>
            <person name="Brennan E."/>
            <person name="Reid R."/>
            <person name="Wall P.G."/>
            <person name="Gaora O.P."/>
            <person name="Hurley D."/>
            <person name="Bolton D."/>
            <person name="Fanning S."/>
        </authorList>
    </citation>
    <scope>NUCLEOTIDE SEQUENCE [LARGE SCALE GENOMIC DNA]</scope>
    <source>
        <strain evidence="3">DSM 8809</strain>
    </source>
</reference>
<feature type="transmembrane region" description="Helical" evidence="1">
    <location>
        <begin position="54"/>
        <end position="77"/>
    </location>
</feature>
<organism evidence="2 3">
    <name type="scientific">Clostridium estertheticum subsp. estertheticum</name>
    <dbReference type="NCBI Taxonomy" id="1552"/>
    <lineage>
        <taxon>Bacteria</taxon>
        <taxon>Bacillati</taxon>
        <taxon>Bacillota</taxon>
        <taxon>Clostridia</taxon>
        <taxon>Eubacteriales</taxon>
        <taxon>Clostridiaceae</taxon>
        <taxon>Clostridium</taxon>
    </lineage>
</organism>
<evidence type="ECO:0000313" key="2">
    <source>
        <dbReference type="EMBL" id="APC40099.1"/>
    </source>
</evidence>
<sequence>MISTFINSFKVSFAEQANTFIYFLKRIPLLGKKIPDNLYEKTHAKLIIGVIREILGVFGGFIGKTIYLGIMIILPSYLITKDITKMQPIFIHILFFLSLVLGPIIKSIIFDEDNKDAFNMITLMKADAREYYLSKIVYRNITDFIYFVIPVIIIGLIIGFSPLKAIVLVAEITALKLIGEGLQLNIYDKKEVLIKKKAIFISVVVIGGLFLAYALPCFGHAINFSPILFNVYVVIILLGLGVVSFIYLWKYIKYTLIAKALLTKDKLFNVEAIRKGATFSTVKLDEKRMSKEELNTKKYDKKKGYEYLNSLFFLRFRRIMVKPIKQRVVFICIIFLIGLYLVFFMPNKRTMLVTEIKKSIPILIFIMYTMSTGERICKAMFYNCDVSLLRYGYYREGSVILSNFTSRLKRVVSLNLIPALTLCAAIVCIIVASGYSYELISMMPLFLCILCLACFFSIHHLFMYYVLQPYTAELTVKSPLFKFVNMVMYLACYACLQIHTPPYYFTAGIIITTLVYMGIALVLTYRVAPRTFKLK</sequence>
<dbReference type="OrthoDB" id="1710898at2"/>
<feature type="transmembrane region" description="Helical" evidence="1">
    <location>
        <begin position="144"/>
        <end position="177"/>
    </location>
</feature>
<proteinExistence type="predicted"/>
<feature type="transmembrane region" description="Helical" evidence="1">
    <location>
        <begin position="505"/>
        <end position="525"/>
    </location>
</feature>
<feature type="transmembrane region" description="Helical" evidence="1">
    <location>
        <begin position="443"/>
        <end position="467"/>
    </location>
</feature>
<evidence type="ECO:0000256" key="1">
    <source>
        <dbReference type="SAM" id="Phobius"/>
    </source>
</evidence>
<feature type="transmembrane region" description="Helical" evidence="1">
    <location>
        <begin position="198"/>
        <end position="215"/>
    </location>
</feature>
<feature type="transmembrane region" description="Helical" evidence="1">
    <location>
        <begin position="327"/>
        <end position="345"/>
    </location>
</feature>
<feature type="transmembrane region" description="Helical" evidence="1">
    <location>
        <begin position="89"/>
        <end position="110"/>
    </location>
</feature>
<dbReference type="AlphaFoldDB" id="A0A1J0GFL9"/>
<dbReference type="RefSeq" id="WP_071612392.1">
    <property type="nucleotide sequence ID" value="NZ_CP015756.1"/>
</dbReference>
<evidence type="ECO:0000313" key="3">
    <source>
        <dbReference type="Proteomes" id="UP000182569"/>
    </source>
</evidence>
<feature type="transmembrane region" description="Helical" evidence="1">
    <location>
        <begin position="479"/>
        <end position="499"/>
    </location>
</feature>
<protein>
    <submittedName>
        <fullName evidence="2">Uncharacterized protein</fullName>
    </submittedName>
</protein>
<keyword evidence="3" id="KW-1185">Reference proteome</keyword>
<gene>
    <name evidence="2" type="ORF">A7L45_08455</name>
</gene>
<keyword evidence="1" id="KW-0812">Transmembrane</keyword>
<feature type="transmembrane region" description="Helical" evidence="1">
    <location>
        <begin position="227"/>
        <end position="249"/>
    </location>
</feature>
<keyword evidence="1" id="KW-0472">Membrane</keyword>
<accession>A0A1J0GFL9</accession>